<evidence type="ECO:0000313" key="5">
    <source>
        <dbReference type="Proteomes" id="UP000653358"/>
    </source>
</evidence>
<dbReference type="InterPro" id="IPR010679">
    <property type="entry name" value="DUF1254"/>
</dbReference>
<feature type="signal peptide" evidence="1">
    <location>
        <begin position="1"/>
        <end position="19"/>
    </location>
</feature>
<proteinExistence type="predicted"/>
<dbReference type="EMBL" id="WJBB01000001">
    <property type="protein sequence ID" value="MBC3795436.1"/>
    <property type="molecule type" value="Genomic_DNA"/>
</dbReference>
<sequence length="468" mass="50862">MKKTITLVLALCLLSTAFSGCTEKPTSTTAETDGWQTVSDAYVYCLPLVLVNATMEAMTNTVEPSDTRAPINQLIHAKGLATAASKDIVTPNVDTVYSQAFLDLTDTAMVYVKPKTDRFCSVEVMDAYTNAVSILGSGGDTQDQQTYLFTGPNYKGTVPDNMKQVSLPTNLSWILIHTVCNGDADLDNVYAIQNQMQLLPLEAYLSGEPYTPPTGTDNADNDFVPITAVDAMTPQEFFDTANQLMVNNPPTAADVPLMKALNSINVGPGCTFDVSALGDNASDKWETMVTNLTGVLATDCSKFSVALGSWSYFGEPIAKFGTEYEFRALIAINGIAVNPTAVAIYPKAYKDSNGETLSGSNAYTIHFDKDALPPTQENGFWSITAYNSNNFLIDNALNRYCINDRSSFTLNEDGSLDILVQTNAPDASKLCNWLPVSSDDFHLYLRIYLPQESVLNGQWSAPVIKKIV</sequence>
<protein>
    <submittedName>
        <fullName evidence="4">DUF1254 domain-containing protein</fullName>
    </submittedName>
</protein>
<evidence type="ECO:0000259" key="2">
    <source>
        <dbReference type="Pfam" id="PF06742"/>
    </source>
</evidence>
<accession>A0ABR6WFV8</accession>
<feature type="domain" description="DUF1214" evidence="2">
    <location>
        <begin position="343"/>
        <end position="452"/>
    </location>
</feature>
<gene>
    <name evidence="4" type="ORF">GH807_00020</name>
</gene>
<comment type="caution">
    <text evidence="4">The sequence shown here is derived from an EMBL/GenBank/DDBJ whole genome shotgun (WGS) entry which is preliminary data.</text>
</comment>
<dbReference type="SUPFAM" id="SSF160935">
    <property type="entry name" value="VPA0735-like"/>
    <property type="match status" value="1"/>
</dbReference>
<dbReference type="PANTHER" id="PTHR36509">
    <property type="entry name" value="BLL3101 PROTEIN"/>
    <property type="match status" value="1"/>
</dbReference>
<dbReference type="Gene3D" id="2.60.40.1610">
    <property type="entry name" value="Domain of unknown function DUF1254"/>
    <property type="match status" value="1"/>
</dbReference>
<evidence type="ECO:0000256" key="1">
    <source>
        <dbReference type="SAM" id="SignalP"/>
    </source>
</evidence>
<dbReference type="Pfam" id="PF06863">
    <property type="entry name" value="DUF1254"/>
    <property type="match status" value="1"/>
</dbReference>
<feature type="domain" description="DUF1254" evidence="3">
    <location>
        <begin position="71"/>
        <end position="199"/>
    </location>
</feature>
<organism evidence="4 5">
    <name type="scientific">Acetobacterium tundrae</name>
    <dbReference type="NCBI Taxonomy" id="132932"/>
    <lineage>
        <taxon>Bacteria</taxon>
        <taxon>Bacillati</taxon>
        <taxon>Bacillota</taxon>
        <taxon>Clostridia</taxon>
        <taxon>Eubacteriales</taxon>
        <taxon>Eubacteriaceae</taxon>
        <taxon>Acetobacterium</taxon>
    </lineage>
</organism>
<dbReference type="InterPro" id="IPR010621">
    <property type="entry name" value="DUF1214"/>
</dbReference>
<reference evidence="4 5" key="1">
    <citation type="journal article" date="2020" name="mSystems">
        <title>Defining Genomic and Predicted Metabolic Features of the Acetobacterium Genus.</title>
        <authorList>
            <person name="Ross D.E."/>
            <person name="Marshall C.W."/>
            <person name="Gulliver D."/>
            <person name="May H.D."/>
            <person name="Norman R.S."/>
        </authorList>
    </citation>
    <scope>NUCLEOTIDE SEQUENCE [LARGE SCALE GENOMIC DNA]</scope>
    <source>
        <strain evidence="4 5">DSM 9173</strain>
    </source>
</reference>
<dbReference type="PROSITE" id="PS51257">
    <property type="entry name" value="PROKAR_LIPOPROTEIN"/>
    <property type="match status" value="1"/>
</dbReference>
<dbReference type="InterPro" id="IPR037049">
    <property type="entry name" value="DUF1214_C_sf"/>
</dbReference>
<evidence type="ECO:0000259" key="3">
    <source>
        <dbReference type="Pfam" id="PF06863"/>
    </source>
</evidence>
<dbReference type="Proteomes" id="UP000653358">
    <property type="component" value="Unassembled WGS sequence"/>
</dbReference>
<dbReference type="PANTHER" id="PTHR36509:SF2">
    <property type="entry name" value="BLL3101 PROTEIN"/>
    <property type="match status" value="1"/>
</dbReference>
<dbReference type="Gene3D" id="2.60.120.600">
    <property type="entry name" value="Domain of unknown function DUF1214, C-terminal domain"/>
    <property type="match status" value="1"/>
</dbReference>
<evidence type="ECO:0000313" key="4">
    <source>
        <dbReference type="EMBL" id="MBC3795436.1"/>
    </source>
</evidence>
<feature type="chain" id="PRO_5046855039" evidence="1">
    <location>
        <begin position="20"/>
        <end position="468"/>
    </location>
</feature>
<keyword evidence="5" id="KW-1185">Reference proteome</keyword>
<dbReference type="RefSeq" id="WP_148602164.1">
    <property type="nucleotide sequence ID" value="NZ_RXYB01000001.1"/>
</dbReference>
<dbReference type="Pfam" id="PF06742">
    <property type="entry name" value="DUF1214"/>
    <property type="match status" value="1"/>
</dbReference>
<dbReference type="InterPro" id="IPR037050">
    <property type="entry name" value="DUF1254_sf"/>
</dbReference>
<name>A0ABR6WFV8_9FIRM</name>
<keyword evidence="1" id="KW-0732">Signal</keyword>